<sequence length="112" mass="12338">MSEKTPDTFEQKVEHIPTPDEVSEIIRQMVGGEFQETKRCLDAKGNLYRIDAIAPGTREGESLEIFYIRKGVYPSGDQAAETEIHSVYVGDDYCGPAGPQASLADGQWVLTS</sequence>
<protein>
    <submittedName>
        <fullName evidence="1">Uncharacterized protein</fullName>
    </submittedName>
</protein>
<evidence type="ECO:0000313" key="1">
    <source>
        <dbReference type="EMBL" id="KKR40490.1"/>
    </source>
</evidence>
<dbReference type="EMBL" id="LBXZ01000008">
    <property type="protein sequence ID" value="KKR40490.1"/>
    <property type="molecule type" value="Genomic_DNA"/>
</dbReference>
<name>A0A0G0T034_9BACT</name>
<dbReference type="Proteomes" id="UP000034072">
    <property type="component" value="Unassembled WGS sequence"/>
</dbReference>
<comment type="caution">
    <text evidence="1">The sequence shown here is derived from an EMBL/GenBank/DDBJ whole genome shotgun (WGS) entry which is preliminary data.</text>
</comment>
<dbReference type="AlphaFoldDB" id="A0A0G0T034"/>
<accession>A0A0G0T034</accession>
<organism evidence="1 2">
    <name type="scientific">Candidatus Yanofskybacteria bacterium GW2011_GWE2_40_11</name>
    <dbReference type="NCBI Taxonomy" id="1619033"/>
    <lineage>
        <taxon>Bacteria</taxon>
        <taxon>Candidatus Yanofskyibacteriota</taxon>
    </lineage>
</organism>
<proteinExistence type="predicted"/>
<gene>
    <name evidence="1" type="ORF">UT75_C0008G0012</name>
</gene>
<reference evidence="1 2" key="1">
    <citation type="journal article" date="2015" name="Nature">
        <title>rRNA introns, odd ribosomes, and small enigmatic genomes across a large radiation of phyla.</title>
        <authorList>
            <person name="Brown C.T."/>
            <person name="Hug L.A."/>
            <person name="Thomas B.C."/>
            <person name="Sharon I."/>
            <person name="Castelle C.J."/>
            <person name="Singh A."/>
            <person name="Wilkins M.J."/>
            <person name="Williams K.H."/>
            <person name="Banfield J.F."/>
        </authorList>
    </citation>
    <scope>NUCLEOTIDE SEQUENCE [LARGE SCALE GENOMIC DNA]</scope>
</reference>
<evidence type="ECO:0000313" key="2">
    <source>
        <dbReference type="Proteomes" id="UP000034072"/>
    </source>
</evidence>